<keyword evidence="2" id="KW-1185">Reference proteome</keyword>
<dbReference type="EMBL" id="DF143349">
    <property type="protein sequence ID" value="GAA52767.1"/>
    <property type="molecule type" value="Genomic_DNA"/>
</dbReference>
<evidence type="ECO:0000313" key="2">
    <source>
        <dbReference type="Proteomes" id="UP000008909"/>
    </source>
</evidence>
<protein>
    <submittedName>
        <fullName evidence="1">Uncharacterized protein</fullName>
    </submittedName>
</protein>
<name>G7YII4_CLOSI</name>
<gene>
    <name evidence="1" type="ORF">CLF_108779</name>
</gene>
<accession>G7YII4</accession>
<organism evidence="1 2">
    <name type="scientific">Clonorchis sinensis</name>
    <name type="common">Chinese liver fluke</name>
    <dbReference type="NCBI Taxonomy" id="79923"/>
    <lineage>
        <taxon>Eukaryota</taxon>
        <taxon>Metazoa</taxon>
        <taxon>Spiralia</taxon>
        <taxon>Lophotrochozoa</taxon>
        <taxon>Platyhelminthes</taxon>
        <taxon>Trematoda</taxon>
        <taxon>Digenea</taxon>
        <taxon>Opisthorchiida</taxon>
        <taxon>Opisthorchiata</taxon>
        <taxon>Opisthorchiidae</taxon>
        <taxon>Clonorchis</taxon>
    </lineage>
</organism>
<sequence>MQMHEKVFGDCYSPCIRKQFIIYMKETTYKVAENSSTATLCSHCTNTMMITTPLTVQVEAYELLKRCIYIRCCINSDCSGPDETNARICNARVAFGKSKHLRHQSGVSHDIKNRPTATPFATVVTTTNHNTEFHISCPIRSRVISVLRAYRWYFSGSRDHPTGSLVDGWGSQSYPVHFSPTKATSIETIGGSVPTTGGIVPVQLFVRQTLGQPGSIQALVLPSGGMAVRHRKGATAERVVVIWSHEANLLPIQFCTITIGYGLNGCHLFWNRCMVSGALRVPKEAGSVHRLRQVSVAEEYRADLARKLLERHSHVKTEQFSCNTYGA</sequence>
<reference evidence="1" key="1">
    <citation type="journal article" date="2011" name="Genome Biol.">
        <title>The draft genome of the carcinogenic human liver fluke Clonorchis sinensis.</title>
        <authorList>
            <person name="Wang X."/>
            <person name="Chen W."/>
            <person name="Huang Y."/>
            <person name="Sun J."/>
            <person name="Men J."/>
            <person name="Liu H."/>
            <person name="Luo F."/>
            <person name="Guo L."/>
            <person name="Lv X."/>
            <person name="Deng C."/>
            <person name="Zhou C."/>
            <person name="Fan Y."/>
            <person name="Li X."/>
            <person name="Huang L."/>
            <person name="Hu Y."/>
            <person name="Liang C."/>
            <person name="Hu X."/>
            <person name="Xu J."/>
            <person name="Yu X."/>
        </authorList>
    </citation>
    <scope>NUCLEOTIDE SEQUENCE [LARGE SCALE GENOMIC DNA]</scope>
    <source>
        <strain evidence="1">Henan</strain>
    </source>
</reference>
<dbReference type="Proteomes" id="UP000008909">
    <property type="component" value="Unassembled WGS sequence"/>
</dbReference>
<evidence type="ECO:0000313" key="1">
    <source>
        <dbReference type="EMBL" id="GAA52767.1"/>
    </source>
</evidence>
<proteinExistence type="predicted"/>
<dbReference type="AlphaFoldDB" id="G7YII4"/>
<reference key="2">
    <citation type="submission" date="2011-10" db="EMBL/GenBank/DDBJ databases">
        <title>The genome and transcriptome sequence of Clonorchis sinensis provide insights into the carcinogenic liver fluke.</title>
        <authorList>
            <person name="Wang X."/>
            <person name="Huang Y."/>
            <person name="Chen W."/>
            <person name="Liu H."/>
            <person name="Guo L."/>
            <person name="Chen Y."/>
            <person name="Luo F."/>
            <person name="Zhou W."/>
            <person name="Sun J."/>
            <person name="Mao Q."/>
            <person name="Liang P."/>
            <person name="Zhou C."/>
            <person name="Tian Y."/>
            <person name="Men J."/>
            <person name="Lv X."/>
            <person name="Huang L."/>
            <person name="Zhou J."/>
            <person name="Hu Y."/>
            <person name="Li R."/>
            <person name="Zhang F."/>
            <person name="Lei H."/>
            <person name="Li X."/>
            <person name="Hu X."/>
            <person name="Liang C."/>
            <person name="Xu J."/>
            <person name="Wu Z."/>
            <person name="Yu X."/>
        </authorList>
    </citation>
    <scope>NUCLEOTIDE SEQUENCE</scope>
    <source>
        <strain>Henan</strain>
    </source>
</reference>